<feature type="binding site" evidence="9">
    <location>
        <position position="226"/>
    </location>
    <ligand>
        <name>Mn(2+)</name>
        <dbReference type="ChEBI" id="CHEBI:29035"/>
    </ligand>
</feature>
<feature type="binding site" evidence="9">
    <location>
        <position position="10"/>
    </location>
    <ligand>
        <name>NADPH</name>
        <dbReference type="ChEBI" id="CHEBI:57783"/>
    </ligand>
</feature>
<evidence type="ECO:0000256" key="4">
    <source>
        <dbReference type="ARBA" id="ARBA00022857"/>
    </source>
</evidence>
<evidence type="ECO:0000259" key="11">
    <source>
        <dbReference type="Pfam" id="PF08436"/>
    </source>
</evidence>
<reference evidence="13" key="2">
    <citation type="submission" date="2020-09" db="EMBL/GenBank/DDBJ databases">
        <authorList>
            <person name="Sun Q."/>
            <person name="Sedlacek I."/>
        </authorList>
    </citation>
    <scope>NUCLEOTIDE SEQUENCE</scope>
    <source>
        <strain evidence="13">CCM 7086</strain>
    </source>
</reference>
<dbReference type="NCBIfam" id="TIGR00243">
    <property type="entry name" value="Dxr"/>
    <property type="match status" value="1"/>
</dbReference>
<dbReference type="SUPFAM" id="SSF51735">
    <property type="entry name" value="NAD(P)-binding Rossmann-fold domains"/>
    <property type="match status" value="1"/>
</dbReference>
<feature type="binding site" evidence="9">
    <location>
        <position position="217"/>
    </location>
    <ligand>
        <name>1-deoxy-D-xylulose 5-phosphate</name>
        <dbReference type="ChEBI" id="CHEBI:57792"/>
    </ligand>
</feature>
<dbReference type="AlphaFoldDB" id="A0A8J2XUW2"/>
<dbReference type="GO" id="GO:0070402">
    <property type="term" value="F:NADPH binding"/>
    <property type="evidence" value="ECO:0007669"/>
    <property type="project" value="InterPro"/>
</dbReference>
<evidence type="ECO:0000259" key="10">
    <source>
        <dbReference type="Pfam" id="PF02670"/>
    </source>
</evidence>
<comment type="caution">
    <text evidence="9">Lacks conserved residue(s) required for the propagation of feature annotation.</text>
</comment>
<dbReference type="SUPFAM" id="SSF55347">
    <property type="entry name" value="Glyceraldehyde-3-phosphate dehydrogenase-like, C-terminal domain"/>
    <property type="match status" value="1"/>
</dbReference>
<dbReference type="SUPFAM" id="SSF69055">
    <property type="entry name" value="1-deoxy-D-xylulose-5-phosphate reductoisomerase, C-terminal domain"/>
    <property type="match status" value="1"/>
</dbReference>
<dbReference type="GO" id="GO:0030145">
    <property type="term" value="F:manganese ion binding"/>
    <property type="evidence" value="ECO:0007669"/>
    <property type="project" value="TreeGrafter"/>
</dbReference>
<feature type="binding site" evidence="9">
    <location>
        <position position="226"/>
    </location>
    <ligand>
        <name>1-deoxy-D-xylulose 5-phosphate</name>
        <dbReference type="ChEBI" id="CHEBI:57792"/>
    </ligand>
</feature>
<dbReference type="Pfam" id="PF13288">
    <property type="entry name" value="DXPR_C"/>
    <property type="match status" value="1"/>
</dbReference>
<feature type="binding site" evidence="9">
    <location>
        <position position="222"/>
    </location>
    <ligand>
        <name>1-deoxy-D-xylulose 5-phosphate</name>
        <dbReference type="ChEBI" id="CHEBI:57792"/>
    </ligand>
</feature>
<feature type="binding site" evidence="9">
    <location>
        <position position="124"/>
    </location>
    <ligand>
        <name>NADPH</name>
        <dbReference type="ChEBI" id="CHEBI:57783"/>
    </ligand>
</feature>
<evidence type="ECO:0000256" key="7">
    <source>
        <dbReference type="ARBA" id="ARBA00023229"/>
    </source>
</evidence>
<name>A0A8J2XUW2_9BURK</name>
<comment type="caution">
    <text evidence="13">The sequence shown here is derived from an EMBL/GenBank/DDBJ whole genome shotgun (WGS) entry which is preliminary data.</text>
</comment>
<dbReference type="EMBL" id="BMCG01000002">
    <property type="protein sequence ID" value="GGC03043.1"/>
    <property type="molecule type" value="Genomic_DNA"/>
</dbReference>
<keyword evidence="5 9" id="KW-0560">Oxidoreductase</keyword>
<keyword evidence="7 9" id="KW-0414">Isoprene biosynthesis</keyword>
<dbReference type="Pfam" id="PF08436">
    <property type="entry name" value="DXP_redisom_C"/>
    <property type="match status" value="1"/>
</dbReference>
<feature type="binding site" evidence="9">
    <location>
        <position position="12"/>
    </location>
    <ligand>
        <name>NADPH</name>
        <dbReference type="ChEBI" id="CHEBI:57783"/>
    </ligand>
</feature>
<dbReference type="Proteomes" id="UP000620266">
    <property type="component" value="Unassembled WGS sequence"/>
</dbReference>
<dbReference type="HAMAP" id="MF_00183">
    <property type="entry name" value="DXP_reductoisom"/>
    <property type="match status" value="1"/>
</dbReference>
<dbReference type="InterPro" id="IPR013512">
    <property type="entry name" value="DXP_reductoisomerase_N"/>
</dbReference>
<feature type="binding site" evidence="9">
    <location>
        <position position="223"/>
    </location>
    <ligand>
        <name>1-deoxy-D-xylulose 5-phosphate</name>
        <dbReference type="ChEBI" id="CHEBI:57792"/>
    </ligand>
</feature>
<dbReference type="Pfam" id="PF02670">
    <property type="entry name" value="DXP_reductoisom"/>
    <property type="match status" value="1"/>
</dbReference>
<feature type="binding site" evidence="9">
    <location>
        <position position="13"/>
    </location>
    <ligand>
        <name>NADPH</name>
        <dbReference type="ChEBI" id="CHEBI:57783"/>
    </ligand>
</feature>
<evidence type="ECO:0000256" key="1">
    <source>
        <dbReference type="ARBA" id="ARBA00005094"/>
    </source>
</evidence>
<dbReference type="PANTHER" id="PTHR30525:SF0">
    <property type="entry name" value="1-DEOXY-D-XYLULOSE 5-PHOSPHATE REDUCTOISOMERASE, CHLOROPLASTIC"/>
    <property type="match status" value="1"/>
</dbReference>
<dbReference type="PIRSF" id="PIRSF006205">
    <property type="entry name" value="Dxp_reductismrs"/>
    <property type="match status" value="1"/>
</dbReference>
<accession>A0A8J2XUW2</accession>
<dbReference type="InterPro" id="IPR003821">
    <property type="entry name" value="DXP_reductoisomerase"/>
</dbReference>
<protein>
    <recommendedName>
        <fullName evidence="9">1-deoxy-D-xylulose 5-phosphate reductoisomerase</fullName>
        <shortName evidence="9">DXP reductoisomerase</shortName>
        <ecNumber evidence="9">1.1.1.267</ecNumber>
    </recommendedName>
    <alternativeName>
        <fullName evidence="9">1-deoxyxylulose-5-phosphate reductoisomerase</fullName>
    </alternativeName>
    <alternativeName>
        <fullName evidence="9">2-C-methyl-D-erythritol 4-phosphate synthase</fullName>
    </alternativeName>
</protein>
<feature type="domain" description="DXP reductoisomerase C-terminal" evidence="12">
    <location>
        <begin position="266"/>
        <end position="382"/>
    </location>
</feature>
<feature type="binding site" evidence="9">
    <location>
        <position position="181"/>
    </location>
    <ligand>
        <name>1-deoxy-D-xylulose 5-phosphate</name>
        <dbReference type="ChEBI" id="CHEBI:57792"/>
    </ligand>
</feature>
<reference evidence="13" key="1">
    <citation type="journal article" date="2014" name="Int. J. Syst. Evol. Microbiol.">
        <title>Complete genome sequence of Corynebacterium casei LMG S-19264T (=DSM 44701T), isolated from a smear-ripened cheese.</title>
        <authorList>
            <consortium name="US DOE Joint Genome Institute (JGI-PGF)"/>
            <person name="Walter F."/>
            <person name="Albersmeier A."/>
            <person name="Kalinowski J."/>
            <person name="Ruckert C."/>
        </authorList>
    </citation>
    <scope>NUCLEOTIDE SEQUENCE</scope>
    <source>
        <strain evidence="13">CCM 7086</strain>
    </source>
</reference>
<keyword evidence="4 9" id="KW-0521">NADP</keyword>
<gene>
    <name evidence="9 13" type="primary">dxr</name>
    <name evidence="13" type="ORF">GCM10007205_10290</name>
</gene>
<feature type="binding site" evidence="9">
    <location>
        <position position="11"/>
    </location>
    <ligand>
        <name>NADPH</name>
        <dbReference type="ChEBI" id="CHEBI:57783"/>
    </ligand>
</feature>
<keyword evidence="9" id="KW-0460">Magnesium</keyword>
<comment type="similarity">
    <text evidence="2 9">Belongs to the DXR family.</text>
</comment>
<organism evidence="13 14">
    <name type="scientific">Oxalicibacterium flavum</name>
    <dbReference type="NCBI Taxonomy" id="179467"/>
    <lineage>
        <taxon>Bacteria</taxon>
        <taxon>Pseudomonadati</taxon>
        <taxon>Pseudomonadota</taxon>
        <taxon>Betaproteobacteria</taxon>
        <taxon>Burkholderiales</taxon>
        <taxon>Oxalobacteraceae</taxon>
        <taxon>Oxalicibacterium</taxon>
    </lineage>
</organism>
<comment type="catalytic activity">
    <reaction evidence="8">
        <text>2-C-methyl-D-erythritol 4-phosphate + NADP(+) = 1-deoxy-D-xylulose 5-phosphate + NADPH + H(+)</text>
        <dbReference type="Rhea" id="RHEA:13717"/>
        <dbReference type="ChEBI" id="CHEBI:15378"/>
        <dbReference type="ChEBI" id="CHEBI:57783"/>
        <dbReference type="ChEBI" id="CHEBI:57792"/>
        <dbReference type="ChEBI" id="CHEBI:58262"/>
        <dbReference type="ChEBI" id="CHEBI:58349"/>
        <dbReference type="EC" id="1.1.1.267"/>
    </reaction>
    <physiologicalReaction direction="right-to-left" evidence="8">
        <dbReference type="Rhea" id="RHEA:13719"/>
    </physiologicalReaction>
</comment>
<dbReference type="EC" id="1.1.1.267" evidence="9"/>
<keyword evidence="6 9" id="KW-0464">Manganese</keyword>
<evidence type="ECO:0000313" key="14">
    <source>
        <dbReference type="Proteomes" id="UP000620266"/>
    </source>
</evidence>
<dbReference type="PANTHER" id="PTHR30525">
    <property type="entry name" value="1-DEOXY-D-XYLULOSE 5-PHOSPHATE REDUCTOISOMERASE"/>
    <property type="match status" value="1"/>
</dbReference>
<evidence type="ECO:0000259" key="12">
    <source>
        <dbReference type="Pfam" id="PF13288"/>
    </source>
</evidence>
<feature type="binding site" evidence="9">
    <location>
        <position position="151"/>
    </location>
    <ligand>
        <name>1-deoxy-D-xylulose 5-phosphate</name>
        <dbReference type="ChEBI" id="CHEBI:57792"/>
    </ligand>
</feature>
<comment type="function">
    <text evidence="9">Catalyzes the NADPH-dependent rearrangement and reduction of 1-deoxy-D-xylulose-5-phosphate (DXP) to 2-C-methyl-D-erythritol 4-phosphate (MEP).</text>
</comment>
<dbReference type="GO" id="GO:0051484">
    <property type="term" value="P:isopentenyl diphosphate biosynthetic process, methylerythritol 4-phosphate pathway involved in terpenoid biosynthetic process"/>
    <property type="evidence" value="ECO:0007669"/>
    <property type="project" value="UniProtKB-ARBA"/>
</dbReference>
<dbReference type="InterPro" id="IPR026877">
    <property type="entry name" value="DXPR_C"/>
</dbReference>
<dbReference type="InterPro" id="IPR036169">
    <property type="entry name" value="DXPR_C_sf"/>
</dbReference>
<dbReference type="Gene3D" id="1.10.1740.10">
    <property type="match status" value="1"/>
</dbReference>
<evidence type="ECO:0000256" key="3">
    <source>
        <dbReference type="ARBA" id="ARBA00022723"/>
    </source>
</evidence>
<feature type="binding site" evidence="9">
    <location>
        <position position="126"/>
    </location>
    <ligand>
        <name>NADPH</name>
        <dbReference type="ChEBI" id="CHEBI:57783"/>
    </ligand>
</feature>
<evidence type="ECO:0000256" key="8">
    <source>
        <dbReference type="ARBA" id="ARBA00048543"/>
    </source>
</evidence>
<dbReference type="NCBIfam" id="NF009114">
    <property type="entry name" value="PRK12464.1"/>
    <property type="match status" value="1"/>
</dbReference>
<evidence type="ECO:0000313" key="13">
    <source>
        <dbReference type="EMBL" id="GGC03043.1"/>
    </source>
</evidence>
<evidence type="ECO:0000256" key="5">
    <source>
        <dbReference type="ARBA" id="ARBA00023002"/>
    </source>
</evidence>
<feature type="binding site" evidence="9">
    <location>
        <position position="152"/>
    </location>
    <ligand>
        <name>1-deoxy-D-xylulose 5-phosphate</name>
        <dbReference type="ChEBI" id="CHEBI:57792"/>
    </ligand>
</feature>
<dbReference type="InterPro" id="IPR036291">
    <property type="entry name" value="NAD(P)-bd_dom_sf"/>
</dbReference>
<feature type="binding site" evidence="9">
    <location>
        <position position="204"/>
    </location>
    <ligand>
        <name>1-deoxy-D-xylulose 5-phosphate</name>
        <dbReference type="ChEBI" id="CHEBI:57792"/>
    </ligand>
</feature>
<dbReference type="InterPro" id="IPR013644">
    <property type="entry name" value="DXP_reductoisomerase_C"/>
</dbReference>
<keyword evidence="14" id="KW-1185">Reference proteome</keyword>
<evidence type="ECO:0000256" key="9">
    <source>
        <dbReference type="HAMAP-Rule" id="MF_00183"/>
    </source>
</evidence>
<feature type="binding site" evidence="9">
    <location>
        <position position="210"/>
    </location>
    <ligand>
        <name>NADPH</name>
        <dbReference type="ChEBI" id="CHEBI:57783"/>
    </ligand>
</feature>
<dbReference type="GO" id="GO:0030604">
    <property type="term" value="F:1-deoxy-D-xylulose-5-phosphate reductoisomerase activity"/>
    <property type="evidence" value="ECO:0007669"/>
    <property type="project" value="UniProtKB-UniRule"/>
</dbReference>
<feature type="binding site" evidence="9">
    <location>
        <position position="150"/>
    </location>
    <ligand>
        <name>Mn(2+)</name>
        <dbReference type="ChEBI" id="CHEBI:29035"/>
    </ligand>
</feature>
<comment type="cofactor">
    <cofactor evidence="9">
        <name>Mg(2+)</name>
        <dbReference type="ChEBI" id="CHEBI:18420"/>
    </cofactor>
    <cofactor evidence="9">
        <name>Mn(2+)</name>
        <dbReference type="ChEBI" id="CHEBI:29035"/>
    </cofactor>
</comment>
<evidence type="ECO:0000256" key="2">
    <source>
        <dbReference type="ARBA" id="ARBA00006825"/>
    </source>
</evidence>
<sequence>MQHITILGSTGSIGVSTLDVVARHPDRYRIFALTAQNRVEELAAQCERFHPEVAVVGSADAAQRLEALLRERKVTTAVAFGESALCAAVTADGCDTVMAAIVGGAGLAPTLAAACAGKKILLANKEALVMSGPLFMDAVTASGAVLMPIDSEHNAIFQCLPQHYTRTPTAHGIEKIMLTASGGPFLTRPLDTFDSVTCEEAVAHPKWVMGRKISVDSATMMNKGLEVIEAHYLFGMPASAIEVVIHPQSVVHSMVSYADGSVLAQLGNPDMRTPIAHALAYPERIASGVAPIDLVQIAQLTFVAPDMRRFPCLKLAYDALHAGGSAPAVLNAANEIAVQAFLDRRIGFRAVCDLIARVMDALPASPVDDIASVFELDRRARELAHTLIQS</sequence>
<dbReference type="Gene3D" id="3.40.50.720">
    <property type="entry name" value="NAD(P)-binding Rossmann-like Domain"/>
    <property type="match status" value="1"/>
</dbReference>
<proteinExistence type="inferred from homology"/>
<feature type="binding site" evidence="9">
    <location>
        <position position="152"/>
    </location>
    <ligand>
        <name>Mn(2+)</name>
        <dbReference type="ChEBI" id="CHEBI:29035"/>
    </ligand>
</feature>
<dbReference type="NCBIfam" id="NF003938">
    <property type="entry name" value="PRK05447.1-1"/>
    <property type="match status" value="1"/>
</dbReference>
<dbReference type="FunFam" id="3.40.50.720:FF:000045">
    <property type="entry name" value="1-deoxy-D-xylulose 5-phosphate reductoisomerase"/>
    <property type="match status" value="1"/>
</dbReference>
<dbReference type="RefSeq" id="WP_188395120.1">
    <property type="nucleotide sequence ID" value="NZ_BMCG01000002.1"/>
</dbReference>
<evidence type="ECO:0000256" key="6">
    <source>
        <dbReference type="ARBA" id="ARBA00023211"/>
    </source>
</evidence>
<feature type="binding site" evidence="9">
    <location>
        <position position="125"/>
    </location>
    <ligand>
        <name>1-deoxy-D-xylulose 5-phosphate</name>
        <dbReference type="ChEBI" id="CHEBI:57792"/>
    </ligand>
</feature>
<feature type="domain" description="1-deoxy-D-xylulose 5-phosphate reductoisomerase N-terminal" evidence="10">
    <location>
        <begin position="4"/>
        <end position="132"/>
    </location>
</feature>
<feature type="domain" description="1-deoxy-D-xylulose 5-phosphate reductoisomerase C-terminal" evidence="11">
    <location>
        <begin position="146"/>
        <end position="234"/>
    </location>
</feature>
<dbReference type="UniPathway" id="UPA00056">
    <property type="reaction ID" value="UER00092"/>
</dbReference>
<comment type="pathway">
    <text evidence="1 9">Isoprenoid biosynthesis; isopentenyl diphosphate biosynthesis via DXP pathway; isopentenyl diphosphate from 1-deoxy-D-xylulose 5-phosphate: step 1/6.</text>
</comment>
<keyword evidence="3 9" id="KW-0479">Metal-binding</keyword>